<organism evidence="6 7">
    <name type="scientific">Corynebacterium jeddahense</name>
    <dbReference type="NCBI Taxonomy" id="1414719"/>
    <lineage>
        <taxon>Bacteria</taxon>
        <taxon>Bacillati</taxon>
        <taxon>Actinomycetota</taxon>
        <taxon>Actinomycetes</taxon>
        <taxon>Mycobacteriales</taxon>
        <taxon>Corynebacteriaceae</taxon>
        <taxon>Corynebacterium</taxon>
    </lineage>
</organism>
<dbReference type="PANTHER" id="PTHR47506:SF6">
    <property type="entry name" value="HTH-TYPE TRANSCRIPTIONAL REPRESSOR NEMR"/>
    <property type="match status" value="1"/>
</dbReference>
<dbReference type="InterPro" id="IPR009057">
    <property type="entry name" value="Homeodomain-like_sf"/>
</dbReference>
<feature type="domain" description="HTH tetR-type" evidence="5">
    <location>
        <begin position="10"/>
        <end position="70"/>
    </location>
</feature>
<accession>A0ABY7ULB7</accession>
<evidence type="ECO:0000313" key="6">
    <source>
        <dbReference type="EMBL" id="WCZ38941.1"/>
    </source>
</evidence>
<dbReference type="Pfam" id="PF00440">
    <property type="entry name" value="TetR_N"/>
    <property type="match status" value="1"/>
</dbReference>
<evidence type="ECO:0000259" key="5">
    <source>
        <dbReference type="PROSITE" id="PS50977"/>
    </source>
</evidence>
<dbReference type="Gene3D" id="1.10.357.10">
    <property type="entry name" value="Tetracycline Repressor, domain 2"/>
    <property type="match status" value="1"/>
</dbReference>
<dbReference type="Proteomes" id="UP001218071">
    <property type="component" value="Chromosome"/>
</dbReference>
<evidence type="ECO:0000256" key="3">
    <source>
        <dbReference type="ARBA" id="ARBA00023163"/>
    </source>
</evidence>
<keyword evidence="1" id="KW-0805">Transcription regulation</keyword>
<keyword evidence="2 4" id="KW-0238">DNA-binding</keyword>
<dbReference type="SUPFAM" id="SSF46689">
    <property type="entry name" value="Homeodomain-like"/>
    <property type="match status" value="1"/>
</dbReference>
<evidence type="ECO:0000313" key="7">
    <source>
        <dbReference type="Proteomes" id="UP001218071"/>
    </source>
</evidence>
<dbReference type="PROSITE" id="PS50977">
    <property type="entry name" value="HTH_TETR_2"/>
    <property type="match status" value="1"/>
</dbReference>
<proteinExistence type="predicted"/>
<protein>
    <submittedName>
        <fullName evidence="6">HTH-type transcriptional repressor AcnR</fullName>
    </submittedName>
</protein>
<gene>
    <name evidence="6" type="primary">acnR</name>
    <name evidence="6" type="ORF">CJEDD_06705</name>
</gene>
<sequence>MPIVSDEELQRRRSEIIDAARTCFARYGYEGATVARLEEATGKTRGAIFHHFGDKETLFLAIAEADAQRQAEVVSERGLVEVMRGMLSDTGANDWFTTRAEILRKLRTDPEFEARWREQQEVLDRAVRERLESNQQMRSDVPVDVLQTYLETVLEGFITKLATGESPERLEAMLDVVEQSVRG</sequence>
<evidence type="ECO:0000256" key="2">
    <source>
        <dbReference type="ARBA" id="ARBA00023125"/>
    </source>
</evidence>
<dbReference type="InterPro" id="IPR001647">
    <property type="entry name" value="HTH_TetR"/>
</dbReference>
<dbReference type="RefSeq" id="WP_042409877.1">
    <property type="nucleotide sequence ID" value="NZ_CBYN010000144.1"/>
</dbReference>
<evidence type="ECO:0000256" key="4">
    <source>
        <dbReference type="PROSITE-ProRule" id="PRU00335"/>
    </source>
</evidence>
<keyword evidence="3" id="KW-0804">Transcription</keyword>
<name>A0ABY7ULB7_9CORY</name>
<reference evidence="6 7" key="1">
    <citation type="submission" date="2020-10" db="EMBL/GenBank/DDBJ databases">
        <title>Complete genome sequence of Corynebacterium jeddahense DSM 45997, type strain of Corynebacterium jeddahense.</title>
        <authorList>
            <person name="Busche T."/>
            <person name="Kalinowski J."/>
            <person name="Ruckert C."/>
        </authorList>
    </citation>
    <scope>NUCLEOTIDE SEQUENCE [LARGE SCALE GENOMIC DNA]</scope>
    <source>
        <strain evidence="6 7">DSM 45997</strain>
    </source>
</reference>
<dbReference type="EMBL" id="CP063194">
    <property type="protein sequence ID" value="WCZ38941.1"/>
    <property type="molecule type" value="Genomic_DNA"/>
</dbReference>
<feature type="DNA-binding region" description="H-T-H motif" evidence="4">
    <location>
        <begin position="33"/>
        <end position="52"/>
    </location>
</feature>
<dbReference type="PANTHER" id="PTHR47506">
    <property type="entry name" value="TRANSCRIPTIONAL REGULATORY PROTEIN"/>
    <property type="match status" value="1"/>
</dbReference>
<evidence type="ECO:0000256" key="1">
    <source>
        <dbReference type="ARBA" id="ARBA00023015"/>
    </source>
</evidence>
<dbReference type="PRINTS" id="PR00455">
    <property type="entry name" value="HTHTETR"/>
</dbReference>
<keyword evidence="7" id="KW-1185">Reference proteome</keyword>